<reference evidence="1" key="1">
    <citation type="journal article" date="2020" name="Nature">
        <title>Giant virus diversity and host interactions through global metagenomics.</title>
        <authorList>
            <person name="Schulz F."/>
            <person name="Roux S."/>
            <person name="Paez-Espino D."/>
            <person name="Jungbluth S."/>
            <person name="Walsh D.A."/>
            <person name="Denef V.J."/>
            <person name="McMahon K.D."/>
            <person name="Konstantinidis K.T."/>
            <person name="Eloe-Fadrosh E.A."/>
            <person name="Kyrpides N.C."/>
            <person name="Woyke T."/>
        </authorList>
    </citation>
    <scope>NUCLEOTIDE SEQUENCE</scope>
    <source>
        <strain evidence="1">GVMAG-S-1041349-163</strain>
    </source>
</reference>
<accession>A0A6C0JQT4</accession>
<dbReference type="AlphaFoldDB" id="A0A6C0JQT4"/>
<evidence type="ECO:0000313" key="1">
    <source>
        <dbReference type="EMBL" id="QHU07753.1"/>
    </source>
</evidence>
<sequence length="352" mass="42693">MTMNKKIFPEGLAISDVEEGISYKECKIMYFKVKTIDETMMLFPLFDIDPLDYKFSIVFDWTKNKPLTLNMLKRYKEIWKNIELVSYEKKISGLVLYKDLDIKYFYPLENVAKEVSDELNKLKPHSYYFNINFSNDNEDHLSNVENAMLFSKYLKYSILFFKHIKLEYSLTIDESKYKAKFDKSIEQLKKKHYLKCDFLIEPNYERQDNIYVKNEIMKIKIENYKQLNIFKKVSYVYYLEKPTLKDIDVLEIKNTNVVSPIYENVLSLEIKKTHFQFFENNKNIYLLQLNPKKHERSIPLKDFFEKDQLETPDEEKDPIDKMYTNTNYVFYKINDEECFFEIKRVYKNKLKK</sequence>
<dbReference type="EMBL" id="MN740686">
    <property type="protein sequence ID" value="QHU07753.1"/>
    <property type="molecule type" value="Genomic_DNA"/>
</dbReference>
<name>A0A6C0JQT4_9ZZZZ</name>
<protein>
    <submittedName>
        <fullName evidence="1">Uncharacterized protein</fullName>
    </submittedName>
</protein>
<proteinExistence type="predicted"/>
<organism evidence="1">
    <name type="scientific">viral metagenome</name>
    <dbReference type="NCBI Taxonomy" id="1070528"/>
    <lineage>
        <taxon>unclassified sequences</taxon>
        <taxon>metagenomes</taxon>
        <taxon>organismal metagenomes</taxon>
    </lineage>
</organism>